<dbReference type="Pfam" id="PF08238">
    <property type="entry name" value="Sel1"/>
    <property type="match status" value="6"/>
</dbReference>
<dbReference type="InterPro" id="IPR051726">
    <property type="entry name" value="Chitin_Synth_Reg"/>
</dbReference>
<evidence type="ECO:0000256" key="1">
    <source>
        <dbReference type="ARBA" id="ARBA00022737"/>
    </source>
</evidence>
<dbReference type="Gene3D" id="1.25.40.10">
    <property type="entry name" value="Tetratricopeptide repeat domain"/>
    <property type="match status" value="2"/>
</dbReference>
<sequence length="256" mass="28973">MYRVAVCYELGVGTRKDDIRAFSWFERASKIGVITAMYKLGMCYLMGELSQQKSAAKAIEYFEKAAKSADFNNPHSLYELGKLYEGVYPISSPVNNLSKSDGNFMRELRKIIVEINEKKAFEYYLRAAKLEHAPSQSKLGWCYEYGKLCCVIDPKRSVGWYSRAAAQGYALAEMALCGWYITGASGVLEKNDKEAYLWARRAAEKGLAKAEYALGHFSENGLGTAKSIEEAKRWYMRAASQRHPKAIQRLQNMRGN</sequence>
<dbReference type="GeneID" id="30963950"/>
<keyword evidence="1" id="KW-0677">Repeat</keyword>
<name>A0A1D2VMB3_9ASCO</name>
<protein>
    <submittedName>
        <fullName evidence="2">HCP-like protein</fullName>
    </submittedName>
</protein>
<dbReference type="PANTHER" id="PTHR46430">
    <property type="entry name" value="PROTEIN SKT5-RELATED"/>
    <property type="match status" value="1"/>
</dbReference>
<dbReference type="Proteomes" id="UP000095038">
    <property type="component" value="Unassembled WGS sequence"/>
</dbReference>
<dbReference type="PANTHER" id="PTHR46430:SF3">
    <property type="entry name" value="ACTIVATOR OF C KINASE PROTEIN 1"/>
    <property type="match status" value="1"/>
</dbReference>
<dbReference type="EMBL" id="KV454476">
    <property type="protein sequence ID" value="ODV62758.1"/>
    <property type="molecule type" value="Genomic_DNA"/>
</dbReference>
<dbReference type="SUPFAM" id="SSF81901">
    <property type="entry name" value="HCP-like"/>
    <property type="match status" value="2"/>
</dbReference>
<accession>A0A1D2VMB3</accession>
<gene>
    <name evidence="2" type="ORF">ASCRUDRAFT_31930</name>
</gene>
<proteinExistence type="predicted"/>
<dbReference type="InParanoid" id="A0A1D2VMB3"/>
<dbReference type="InterPro" id="IPR011990">
    <property type="entry name" value="TPR-like_helical_dom_sf"/>
</dbReference>
<reference evidence="3" key="1">
    <citation type="submission" date="2016-05" db="EMBL/GenBank/DDBJ databases">
        <title>Comparative genomics of biotechnologically important yeasts.</title>
        <authorList>
            <consortium name="DOE Joint Genome Institute"/>
            <person name="Riley R."/>
            <person name="Haridas S."/>
            <person name="Wolfe K.H."/>
            <person name="Lopes M.R."/>
            <person name="Hittinger C.T."/>
            <person name="Goker M."/>
            <person name="Salamov A."/>
            <person name="Wisecaver J."/>
            <person name="Long T.M."/>
            <person name="Aerts A.L."/>
            <person name="Barry K."/>
            <person name="Choi C."/>
            <person name="Clum A."/>
            <person name="Coughlan A.Y."/>
            <person name="Deshpande S."/>
            <person name="Douglass A.P."/>
            <person name="Hanson S.J."/>
            <person name="Klenk H.-P."/>
            <person name="Labutti K."/>
            <person name="Lapidus A."/>
            <person name="Lindquist E."/>
            <person name="Lipzen A."/>
            <person name="Meier-Kolthoff J.P."/>
            <person name="Ohm R.A."/>
            <person name="Otillar R.P."/>
            <person name="Pangilinan J."/>
            <person name="Peng Y."/>
            <person name="Rokas A."/>
            <person name="Rosa C.A."/>
            <person name="Scheuner C."/>
            <person name="Sibirny A.A."/>
            <person name="Slot J.C."/>
            <person name="Stielow J.B."/>
            <person name="Sun H."/>
            <person name="Kurtzman C.P."/>
            <person name="Blackwell M."/>
            <person name="Grigoriev I.V."/>
            <person name="Jeffries T.W."/>
        </authorList>
    </citation>
    <scope>NUCLEOTIDE SEQUENCE [LARGE SCALE GENOMIC DNA]</scope>
    <source>
        <strain evidence="3">DSM 1968</strain>
    </source>
</reference>
<dbReference type="OrthoDB" id="272077at2759"/>
<dbReference type="SMART" id="SM00671">
    <property type="entry name" value="SEL1"/>
    <property type="match status" value="6"/>
</dbReference>
<evidence type="ECO:0000313" key="3">
    <source>
        <dbReference type="Proteomes" id="UP000095038"/>
    </source>
</evidence>
<dbReference type="InterPro" id="IPR006597">
    <property type="entry name" value="Sel1-like"/>
</dbReference>
<dbReference type="AlphaFoldDB" id="A0A1D2VMB3"/>
<dbReference type="STRING" id="1344418.A0A1D2VMB3"/>
<dbReference type="RefSeq" id="XP_020049065.1">
    <property type="nucleotide sequence ID" value="XM_020190314.1"/>
</dbReference>
<evidence type="ECO:0000313" key="2">
    <source>
        <dbReference type="EMBL" id="ODV62758.1"/>
    </source>
</evidence>
<organism evidence="2 3">
    <name type="scientific">Ascoidea rubescens DSM 1968</name>
    <dbReference type="NCBI Taxonomy" id="1344418"/>
    <lineage>
        <taxon>Eukaryota</taxon>
        <taxon>Fungi</taxon>
        <taxon>Dikarya</taxon>
        <taxon>Ascomycota</taxon>
        <taxon>Saccharomycotina</taxon>
        <taxon>Saccharomycetes</taxon>
        <taxon>Ascoideaceae</taxon>
        <taxon>Ascoidea</taxon>
    </lineage>
</organism>
<keyword evidence="3" id="KW-1185">Reference proteome</keyword>